<gene>
    <name evidence="6" type="ORF">SAMN06265367_102684</name>
</gene>
<dbReference type="Gene3D" id="1.10.287.1120">
    <property type="entry name" value="Bipartite methylase S protein"/>
    <property type="match status" value="1"/>
</dbReference>
<dbReference type="InterPro" id="IPR000055">
    <property type="entry name" value="Restrct_endonuc_typeI_TRD"/>
</dbReference>
<comment type="similarity">
    <text evidence="1">Belongs to the type-I restriction system S methylase family.</text>
</comment>
<reference evidence="6 7" key="1">
    <citation type="submission" date="2017-05" db="EMBL/GenBank/DDBJ databases">
        <authorList>
            <person name="Varghese N."/>
            <person name="Submissions S."/>
        </authorList>
    </citation>
    <scope>NUCLEOTIDE SEQUENCE [LARGE SCALE GENOMIC DNA]</scope>
    <source>
        <strain evidence="6 7">DSM 15360</strain>
    </source>
</reference>
<evidence type="ECO:0000256" key="1">
    <source>
        <dbReference type="ARBA" id="ARBA00010923"/>
    </source>
</evidence>
<evidence type="ECO:0000256" key="3">
    <source>
        <dbReference type="ARBA" id="ARBA00023125"/>
    </source>
</evidence>
<feature type="coiled-coil region" evidence="4">
    <location>
        <begin position="189"/>
        <end position="216"/>
    </location>
</feature>
<keyword evidence="7" id="KW-1185">Reference proteome</keyword>
<dbReference type="InterPro" id="IPR052021">
    <property type="entry name" value="Type-I_RS_S_subunit"/>
</dbReference>
<evidence type="ECO:0000256" key="2">
    <source>
        <dbReference type="ARBA" id="ARBA00022747"/>
    </source>
</evidence>
<dbReference type="PANTHER" id="PTHR30408:SF12">
    <property type="entry name" value="TYPE I RESTRICTION ENZYME MJAVIII SPECIFICITY SUBUNIT"/>
    <property type="match status" value="1"/>
</dbReference>
<feature type="domain" description="Type I restriction modification DNA specificity" evidence="5">
    <location>
        <begin position="244"/>
        <end position="417"/>
    </location>
</feature>
<dbReference type="Gene3D" id="3.90.220.20">
    <property type="entry name" value="DNA methylase specificity domains"/>
    <property type="match status" value="2"/>
</dbReference>
<evidence type="ECO:0000313" key="6">
    <source>
        <dbReference type="EMBL" id="SMP16943.1"/>
    </source>
</evidence>
<sequence length="449" mass="51304">MKTYDSYKDSGIDWIGEIPSTWKVSRFNHNFLFSRGLPITKQDLKDNGIPCVSYGEIHSKFGRIIDPDKHQLKFADEGFLESNPNSLLSRGDFLFADTSEDLEGSGNFTCLDSDSPTFAGYHTVIARLLNRQEFDYKYLSYFFDSIEFRNQIRSSVTGIKVFSITQGILKSTSIVVPKLQEQSSISSYLDRKTAEIDELINDKKRLIELYEEEKTSVVNQAVTKGLDPNAPMKDSGIEWLGKIPKHWEVKRLRYLGSTLNGLSKSADFFGRGYPFISYSDVYKNEFLPSNFSGLVESTEVERDNLSVKEGDVFFTRTSETIEEIGIASTCTKTIPNAVFAGFLIRFRPISNRLTTNFSKYYFRAQIHRRYFVKEMNLVTRASLSQELLKKLPILLPPISEQFEIAKHLEFEIRAINGKILKTKKLIDLLTEYRTALISEVVTGKTKVID</sequence>
<evidence type="ECO:0000259" key="5">
    <source>
        <dbReference type="Pfam" id="PF01420"/>
    </source>
</evidence>
<dbReference type="RefSeq" id="WP_283412415.1">
    <property type="nucleotide sequence ID" value="NZ_FXUA01000002.1"/>
</dbReference>
<dbReference type="Pfam" id="PF01420">
    <property type="entry name" value="Methylase_S"/>
    <property type="match status" value="2"/>
</dbReference>
<keyword evidence="3" id="KW-0238">DNA-binding</keyword>
<dbReference type="Proteomes" id="UP001157915">
    <property type="component" value="Unassembled WGS sequence"/>
</dbReference>
<dbReference type="SUPFAM" id="SSF116734">
    <property type="entry name" value="DNA methylase specificity domain"/>
    <property type="match status" value="2"/>
</dbReference>
<comment type="caution">
    <text evidence="6">The sequence shown here is derived from an EMBL/GenBank/DDBJ whole genome shotgun (WGS) entry which is preliminary data.</text>
</comment>
<evidence type="ECO:0000256" key="4">
    <source>
        <dbReference type="SAM" id="Coils"/>
    </source>
</evidence>
<protein>
    <submittedName>
        <fullName evidence="6">Type I restriction enzyme, S subunit</fullName>
    </submittedName>
</protein>
<feature type="domain" description="Type I restriction modification DNA specificity" evidence="5">
    <location>
        <begin position="20"/>
        <end position="208"/>
    </location>
</feature>
<dbReference type="InterPro" id="IPR044946">
    <property type="entry name" value="Restrct_endonuc_typeI_TRD_sf"/>
</dbReference>
<evidence type="ECO:0000313" key="7">
    <source>
        <dbReference type="Proteomes" id="UP001157915"/>
    </source>
</evidence>
<organism evidence="6 7">
    <name type="scientific">Algoriphagus winogradskyi</name>
    <dbReference type="NCBI Taxonomy" id="237017"/>
    <lineage>
        <taxon>Bacteria</taxon>
        <taxon>Pseudomonadati</taxon>
        <taxon>Bacteroidota</taxon>
        <taxon>Cytophagia</taxon>
        <taxon>Cytophagales</taxon>
        <taxon>Cyclobacteriaceae</taxon>
        <taxon>Algoriphagus</taxon>
    </lineage>
</organism>
<accession>A0ABY1NS56</accession>
<keyword evidence="2" id="KW-0680">Restriction system</keyword>
<dbReference type="PANTHER" id="PTHR30408">
    <property type="entry name" value="TYPE-1 RESTRICTION ENZYME ECOKI SPECIFICITY PROTEIN"/>
    <property type="match status" value="1"/>
</dbReference>
<name>A0ABY1NS56_9BACT</name>
<dbReference type="EMBL" id="FXUA01000002">
    <property type="protein sequence ID" value="SMP16943.1"/>
    <property type="molecule type" value="Genomic_DNA"/>
</dbReference>
<proteinExistence type="inferred from homology"/>
<keyword evidence="4" id="KW-0175">Coiled coil</keyword>